<feature type="chain" id="PRO_5046566365" evidence="1">
    <location>
        <begin position="32"/>
        <end position="268"/>
    </location>
</feature>
<sequence>MSLSLSRRFRPGRVAAAVLCAVLLPAAAAWAAPTPAPSAAVALPAPYARWQSSMDAFAAADKAGLPKAGGVLFVGSSTIRLWTDLREDFRQLPVVINRGFGGSTMADCQYFVKNLVLQYQPRHVMVYAGDNDLAEGRTPEQVLESFQSFVRSVREALPDTRISYISIKPSPLRLSLLPRMREANALLAQYVRTVPNSDFIDIFTPMLDAQGLPRAELFGADHLHMNDAGYDLWRAVIGSYVGDGAVSAGGATAARPGTDGLIRASARP</sequence>
<feature type="signal peptide" evidence="1">
    <location>
        <begin position="1"/>
        <end position="31"/>
    </location>
</feature>
<dbReference type="GeneID" id="79791769"/>
<dbReference type="PANTHER" id="PTHR30383">
    <property type="entry name" value="THIOESTERASE 1/PROTEASE 1/LYSOPHOSPHOLIPASE L1"/>
    <property type="match status" value="1"/>
</dbReference>
<dbReference type="SUPFAM" id="SSF52266">
    <property type="entry name" value="SGNH hydrolase"/>
    <property type="match status" value="1"/>
</dbReference>
<dbReference type="CDD" id="cd04502">
    <property type="entry name" value="SGNH_hydrolase_like_7"/>
    <property type="match status" value="1"/>
</dbReference>
<accession>A0ABY9AUE5</accession>
<gene>
    <name evidence="3" type="ORF">QRO08_07670</name>
</gene>
<organism evidence="3 4">
    <name type="scientific">Paracidovorax citrulli</name>
    <name type="common">Acidovorax citrulli</name>
    <dbReference type="NCBI Taxonomy" id="80869"/>
    <lineage>
        <taxon>Bacteria</taxon>
        <taxon>Pseudomonadati</taxon>
        <taxon>Pseudomonadota</taxon>
        <taxon>Betaproteobacteria</taxon>
        <taxon>Burkholderiales</taxon>
        <taxon>Comamonadaceae</taxon>
        <taxon>Paracidovorax</taxon>
    </lineage>
</organism>
<evidence type="ECO:0000256" key="1">
    <source>
        <dbReference type="SAM" id="SignalP"/>
    </source>
</evidence>
<dbReference type="Pfam" id="PF13472">
    <property type="entry name" value="Lipase_GDSL_2"/>
    <property type="match status" value="1"/>
</dbReference>
<keyword evidence="4" id="KW-1185">Reference proteome</keyword>
<proteinExistence type="predicted"/>
<evidence type="ECO:0000313" key="4">
    <source>
        <dbReference type="Proteomes" id="UP001242732"/>
    </source>
</evidence>
<feature type="domain" description="SGNH hydrolase-type esterase" evidence="2">
    <location>
        <begin position="84"/>
        <end position="232"/>
    </location>
</feature>
<evidence type="ECO:0000313" key="3">
    <source>
        <dbReference type="EMBL" id="WIY50433.1"/>
    </source>
</evidence>
<dbReference type="InterPro" id="IPR036514">
    <property type="entry name" value="SGNH_hydro_sf"/>
</dbReference>
<dbReference type="Gene3D" id="3.40.50.1110">
    <property type="entry name" value="SGNH hydrolase"/>
    <property type="match status" value="1"/>
</dbReference>
<dbReference type="InterPro" id="IPR051532">
    <property type="entry name" value="Ester_Hydrolysis_Enzymes"/>
</dbReference>
<keyword evidence="3" id="KW-0378">Hydrolase</keyword>
<name>A0ABY9AUE5_PARCI</name>
<keyword evidence="1" id="KW-0732">Signal</keyword>
<dbReference type="RefSeq" id="WP_011795077.1">
    <property type="nucleotide sequence ID" value="NZ_CP023687.1"/>
</dbReference>
<dbReference type="InterPro" id="IPR013830">
    <property type="entry name" value="SGNH_hydro"/>
</dbReference>
<dbReference type="EMBL" id="CP127363">
    <property type="protein sequence ID" value="WIY50433.1"/>
    <property type="molecule type" value="Genomic_DNA"/>
</dbReference>
<dbReference type="GO" id="GO:0016787">
    <property type="term" value="F:hydrolase activity"/>
    <property type="evidence" value="ECO:0007669"/>
    <property type="project" value="UniProtKB-KW"/>
</dbReference>
<reference evidence="3 4" key="1">
    <citation type="submission" date="2023-06" db="EMBL/GenBank/DDBJ databases">
        <authorList>
            <person name="Ham H."/>
            <person name="Park D.S."/>
        </authorList>
    </citation>
    <scope>NUCLEOTIDE SEQUENCE [LARGE SCALE GENOMIC DNA]</scope>
    <source>
        <strain evidence="3 4">KACC 17005</strain>
    </source>
</reference>
<dbReference type="Proteomes" id="UP001242732">
    <property type="component" value="Chromosome"/>
</dbReference>
<dbReference type="PANTHER" id="PTHR30383:SF5">
    <property type="entry name" value="SGNH HYDROLASE-TYPE ESTERASE DOMAIN-CONTAINING PROTEIN"/>
    <property type="match status" value="1"/>
</dbReference>
<evidence type="ECO:0000259" key="2">
    <source>
        <dbReference type="Pfam" id="PF13472"/>
    </source>
</evidence>
<protein>
    <submittedName>
        <fullName evidence="3">SGNH/GDSL hydrolase family protein</fullName>
    </submittedName>
</protein>